<evidence type="ECO:0000313" key="2">
    <source>
        <dbReference type="Proteomes" id="UP000050465"/>
    </source>
</evidence>
<organism evidence="1 2">
    <name type="scientific">Phormidesmis priestleyi Ana</name>
    <dbReference type="NCBI Taxonomy" id="1666911"/>
    <lineage>
        <taxon>Bacteria</taxon>
        <taxon>Bacillati</taxon>
        <taxon>Cyanobacteriota</taxon>
        <taxon>Cyanophyceae</taxon>
        <taxon>Leptolyngbyales</taxon>
        <taxon>Leptolyngbyaceae</taxon>
        <taxon>Phormidesmis</taxon>
    </lineage>
</organism>
<comment type="caution">
    <text evidence="1">The sequence shown here is derived from an EMBL/GenBank/DDBJ whole genome shotgun (WGS) entry which is preliminary data.</text>
</comment>
<dbReference type="EMBL" id="LJZR01000120">
    <property type="protein sequence ID" value="KPQ31205.1"/>
    <property type="molecule type" value="Genomic_DNA"/>
</dbReference>
<gene>
    <name evidence="1" type="ORF">HLUCCA11_24285</name>
</gene>
<dbReference type="AlphaFoldDB" id="A0A0P8BRF3"/>
<name>A0A0P8BRF3_9CYAN</name>
<evidence type="ECO:0000313" key="1">
    <source>
        <dbReference type="EMBL" id="KPQ31205.1"/>
    </source>
</evidence>
<sequence length="361" mass="41295">MSDQLDLFAVDGQLVRILPRAGASFRNPDVNLPVLRSDAGGYYLEMRVAADPDEISEVALTRRIPLENISGEEWRELKQSYDSLDLESYLSKGIKGLDQIEDLRFRRLTVALLTFLNPRQVDLLLYLYRAAAAEETGSIVKFRSNDLLEVMGYQRTGDGGFHAIVRSQLHCDLMALHRTELVYAQESWVDEKLEAEVTIKNVLRIQSFKVDNVQRDFDTEKAADYTYGSADAYTVNLEFFQTPAHADGDYVLFGNIDMNQQRVGKSVNHDYGRKLLMYLASRLRWDSPKDGQYLTISKRHLYKNLDLLGSNSSRNSKIFWRTVDELKEKGFLLGGRELPGKKKNSLIEFQINPEKIRLHGS</sequence>
<reference evidence="1 2" key="1">
    <citation type="submission" date="2015-09" db="EMBL/GenBank/DDBJ databases">
        <title>Identification and resolution of microdiversity through metagenomic sequencing of parallel consortia.</title>
        <authorList>
            <person name="Nelson W.C."/>
            <person name="Romine M.F."/>
            <person name="Lindemann S.R."/>
        </authorList>
    </citation>
    <scope>NUCLEOTIDE SEQUENCE [LARGE SCALE GENOMIC DNA]</scope>
    <source>
        <strain evidence="1">Ana</strain>
    </source>
</reference>
<dbReference type="PATRIC" id="fig|1666911.3.peg.1549"/>
<protein>
    <submittedName>
        <fullName evidence="1">Uncharacterized protein</fullName>
    </submittedName>
</protein>
<accession>A0A0P8BRF3</accession>
<proteinExistence type="predicted"/>
<dbReference type="Proteomes" id="UP000050465">
    <property type="component" value="Unassembled WGS sequence"/>
</dbReference>